<feature type="transmembrane region" description="Helical" evidence="7">
    <location>
        <begin position="259"/>
        <end position="281"/>
    </location>
</feature>
<dbReference type="InterPro" id="IPR035906">
    <property type="entry name" value="MetI-like_sf"/>
</dbReference>
<feature type="transmembrane region" description="Helical" evidence="7">
    <location>
        <begin position="9"/>
        <end position="30"/>
    </location>
</feature>
<dbReference type="Pfam" id="PF00528">
    <property type="entry name" value="BPD_transp_1"/>
    <property type="match status" value="1"/>
</dbReference>
<protein>
    <submittedName>
        <fullName evidence="9">Peptide/nickel transport system permease protein</fullName>
    </submittedName>
</protein>
<sequence length="334" mass="35447">MGRFVVRRVLIAVPLVLAVSVITFLLTHIVPGDPARVLAGLNASEEAVQRIREQAGLDEPLVTQFGLYLVRLARGDLGDSLTNQQPVLSNLVDALPATIELTVASLIIALVLGIPLGVLAATRRGGVFDHLGRVLSLAGVAVPVFWVGIVLVVVFYARLGWLPSEGQTDVAGGSEAITGFASLDAVLRGDGAGFLDVLHHLVLPATTLALPTLARVMRTTRASMLEALAEPYVATARAKGVPERRVVYVHALRNAMMPVVTVTGLAFGYLLGGSVLVEKIFKWPGVGRYAYESITVLDYNSVMGVTLVATVAFLAVNLLVDVLHAVLDPKVRLS</sequence>
<proteinExistence type="inferred from homology"/>
<evidence type="ECO:0000313" key="10">
    <source>
        <dbReference type="Proteomes" id="UP000547510"/>
    </source>
</evidence>
<comment type="subcellular location">
    <subcellularLocation>
        <location evidence="1 7">Cell membrane</location>
        <topology evidence="1 7">Multi-pass membrane protein</topology>
    </subcellularLocation>
</comment>
<evidence type="ECO:0000313" key="9">
    <source>
        <dbReference type="EMBL" id="MBB5959737.1"/>
    </source>
</evidence>
<feature type="transmembrane region" description="Helical" evidence="7">
    <location>
        <begin position="197"/>
        <end position="214"/>
    </location>
</feature>
<evidence type="ECO:0000256" key="5">
    <source>
        <dbReference type="ARBA" id="ARBA00022989"/>
    </source>
</evidence>
<keyword evidence="10" id="KW-1185">Reference proteome</keyword>
<keyword evidence="4 7" id="KW-0812">Transmembrane</keyword>
<dbReference type="GO" id="GO:0071916">
    <property type="term" value="F:dipeptide transmembrane transporter activity"/>
    <property type="evidence" value="ECO:0007669"/>
    <property type="project" value="TreeGrafter"/>
</dbReference>
<dbReference type="RefSeq" id="WP_184696908.1">
    <property type="nucleotide sequence ID" value="NZ_JACHJN010000012.1"/>
</dbReference>
<dbReference type="CDD" id="cd06261">
    <property type="entry name" value="TM_PBP2"/>
    <property type="match status" value="1"/>
</dbReference>
<feature type="transmembrane region" description="Helical" evidence="7">
    <location>
        <begin position="134"/>
        <end position="157"/>
    </location>
</feature>
<comment type="similarity">
    <text evidence="7">Belongs to the binding-protein-dependent transport system permease family.</text>
</comment>
<dbReference type="Gene3D" id="1.10.3720.10">
    <property type="entry name" value="MetI-like"/>
    <property type="match status" value="1"/>
</dbReference>
<accession>A0A841CUN5</accession>
<dbReference type="AlphaFoldDB" id="A0A841CUN5"/>
<dbReference type="EMBL" id="JACHJN010000012">
    <property type="protein sequence ID" value="MBB5959737.1"/>
    <property type="molecule type" value="Genomic_DNA"/>
</dbReference>
<evidence type="ECO:0000256" key="7">
    <source>
        <dbReference type="RuleBase" id="RU363032"/>
    </source>
</evidence>
<evidence type="ECO:0000256" key="3">
    <source>
        <dbReference type="ARBA" id="ARBA00022475"/>
    </source>
</evidence>
<keyword evidence="5 7" id="KW-1133">Transmembrane helix</keyword>
<comment type="caution">
    <text evidence="9">The sequence shown here is derived from an EMBL/GenBank/DDBJ whole genome shotgun (WGS) entry which is preliminary data.</text>
</comment>
<dbReference type="PROSITE" id="PS50928">
    <property type="entry name" value="ABC_TM1"/>
    <property type="match status" value="1"/>
</dbReference>
<dbReference type="SUPFAM" id="SSF161098">
    <property type="entry name" value="MetI-like"/>
    <property type="match status" value="1"/>
</dbReference>
<keyword evidence="6 7" id="KW-0472">Membrane</keyword>
<evidence type="ECO:0000256" key="2">
    <source>
        <dbReference type="ARBA" id="ARBA00022448"/>
    </source>
</evidence>
<dbReference type="PANTHER" id="PTHR43163">
    <property type="entry name" value="DIPEPTIDE TRANSPORT SYSTEM PERMEASE PROTEIN DPPB-RELATED"/>
    <property type="match status" value="1"/>
</dbReference>
<evidence type="ECO:0000256" key="4">
    <source>
        <dbReference type="ARBA" id="ARBA00022692"/>
    </source>
</evidence>
<evidence type="ECO:0000259" key="8">
    <source>
        <dbReference type="PROSITE" id="PS50928"/>
    </source>
</evidence>
<gene>
    <name evidence="9" type="ORF">FHS29_006358</name>
</gene>
<organism evidence="9 10">
    <name type="scientific">Saccharothrix tamanrassetensis</name>
    <dbReference type="NCBI Taxonomy" id="1051531"/>
    <lineage>
        <taxon>Bacteria</taxon>
        <taxon>Bacillati</taxon>
        <taxon>Actinomycetota</taxon>
        <taxon>Actinomycetes</taxon>
        <taxon>Pseudonocardiales</taxon>
        <taxon>Pseudonocardiaceae</taxon>
        <taxon>Saccharothrix</taxon>
    </lineage>
</organism>
<dbReference type="InterPro" id="IPR000515">
    <property type="entry name" value="MetI-like"/>
</dbReference>
<keyword evidence="3" id="KW-1003">Cell membrane</keyword>
<dbReference type="Pfam" id="PF19300">
    <property type="entry name" value="BPD_transp_1_N"/>
    <property type="match status" value="1"/>
</dbReference>
<keyword evidence="2 7" id="KW-0813">Transport</keyword>
<dbReference type="GO" id="GO:0005886">
    <property type="term" value="C:plasma membrane"/>
    <property type="evidence" value="ECO:0007669"/>
    <property type="project" value="UniProtKB-SubCell"/>
</dbReference>
<feature type="transmembrane region" description="Helical" evidence="7">
    <location>
        <begin position="101"/>
        <end position="122"/>
    </location>
</feature>
<reference evidence="9 10" key="1">
    <citation type="submission" date="2020-08" db="EMBL/GenBank/DDBJ databases">
        <title>Genomic Encyclopedia of Type Strains, Phase III (KMG-III): the genomes of soil and plant-associated and newly described type strains.</title>
        <authorList>
            <person name="Whitman W."/>
        </authorList>
    </citation>
    <scope>NUCLEOTIDE SEQUENCE [LARGE SCALE GENOMIC DNA]</scope>
    <source>
        <strain evidence="9 10">CECT 8640</strain>
    </source>
</reference>
<dbReference type="PANTHER" id="PTHR43163:SF6">
    <property type="entry name" value="DIPEPTIDE TRANSPORT SYSTEM PERMEASE PROTEIN DPPB-RELATED"/>
    <property type="match status" value="1"/>
</dbReference>
<dbReference type="Proteomes" id="UP000547510">
    <property type="component" value="Unassembled WGS sequence"/>
</dbReference>
<evidence type="ECO:0000256" key="6">
    <source>
        <dbReference type="ARBA" id="ARBA00023136"/>
    </source>
</evidence>
<dbReference type="InterPro" id="IPR045621">
    <property type="entry name" value="BPD_transp_1_N"/>
</dbReference>
<feature type="transmembrane region" description="Helical" evidence="7">
    <location>
        <begin position="301"/>
        <end position="327"/>
    </location>
</feature>
<evidence type="ECO:0000256" key="1">
    <source>
        <dbReference type="ARBA" id="ARBA00004651"/>
    </source>
</evidence>
<name>A0A841CUN5_9PSEU</name>
<feature type="domain" description="ABC transmembrane type-1" evidence="8">
    <location>
        <begin position="95"/>
        <end position="320"/>
    </location>
</feature>